<dbReference type="InterPro" id="IPR032506">
    <property type="entry name" value="SGSH_C"/>
</dbReference>
<accession>A0A851GJI6</accession>
<dbReference type="InterPro" id="IPR017850">
    <property type="entry name" value="Alkaline_phosphatase_core_sf"/>
</dbReference>
<protein>
    <submittedName>
        <fullName evidence="2">Sulfatase</fullName>
    </submittedName>
</protein>
<name>A0A851GJI6_9BACT</name>
<reference evidence="2 3" key="1">
    <citation type="submission" date="2020-07" db="EMBL/GenBank/DDBJ databases">
        <title>Roseicoccus Jingziensis gen. nov., sp. nov., isolated from coastal seawater.</title>
        <authorList>
            <person name="Feng X."/>
        </authorList>
    </citation>
    <scope>NUCLEOTIDE SEQUENCE [LARGE SCALE GENOMIC DNA]</scope>
    <source>
        <strain evidence="2 3">N1E253</strain>
    </source>
</reference>
<dbReference type="CDD" id="cd16031">
    <property type="entry name" value="G6S_like"/>
    <property type="match status" value="1"/>
</dbReference>
<dbReference type="AlphaFoldDB" id="A0A851GJI6"/>
<dbReference type="SUPFAM" id="SSF53649">
    <property type="entry name" value="Alkaline phosphatase-like"/>
    <property type="match status" value="1"/>
</dbReference>
<dbReference type="Proteomes" id="UP000557872">
    <property type="component" value="Unassembled WGS sequence"/>
</dbReference>
<sequence length="534" mass="61611">MKKKLYQKSLRSVATLIVIMAISLQLGAIGAATKKPNIIFIFSDDHAIGAIGAYGEGRWKTPHIDRLAKEGMRFDRTFCANSICTPSRATVLSGQHSHKNGVLQLAPHYVFDPARGNVQELMQKGGYQTALFGKWHLISPPTGFDEWEIMTASAGQGTYYNPHMKRSGGRKDYTPQGYASDVITDLSIDWLERRDKSKPFILFSHHKAPHGDWLPNMDKYGNAYKDLLIPEPATMWETFEGRGKGSPSKVSAHTLSKTWDKGHLMIKPPGGLNQAEIKQWKSIYDEENQAYFKKRKTKTLSKKEDIRWRFQRLARNYYLTVSSLDDSIGRLLDYLDRSGLNKNTIVIYSSDQGFFVGDYGWYDKRYMYETSMRMPLIVRWPGVVKPGSVDTHLTQNLDFAQTFLDIAGVDTPDYMQGRSLLPLLKGEQATSKWRDALYYQYYGKKWSLPSHYGVRTDRYKLIRFFDKTREHWELYDLENDAEELKNEYENPEFSATRKHLHMKLDEMRKLYEVPDDTAAIMKAASRRTPPKREK</sequence>
<evidence type="ECO:0000259" key="1">
    <source>
        <dbReference type="Pfam" id="PF16347"/>
    </source>
</evidence>
<dbReference type="Pfam" id="PF16347">
    <property type="entry name" value="SGSH_C"/>
    <property type="match status" value="1"/>
</dbReference>
<evidence type="ECO:0000313" key="3">
    <source>
        <dbReference type="Proteomes" id="UP000557872"/>
    </source>
</evidence>
<evidence type="ECO:0000313" key="2">
    <source>
        <dbReference type="EMBL" id="NWK57496.1"/>
    </source>
</evidence>
<gene>
    <name evidence="2" type="ORF">HW115_17900</name>
</gene>
<dbReference type="PANTHER" id="PTHR43108:SF6">
    <property type="entry name" value="N-SULPHOGLUCOSAMINE SULPHOHYDROLASE"/>
    <property type="match status" value="1"/>
</dbReference>
<dbReference type="PANTHER" id="PTHR43108">
    <property type="entry name" value="N-ACETYLGLUCOSAMINE-6-SULFATASE FAMILY MEMBER"/>
    <property type="match status" value="1"/>
</dbReference>
<proteinExistence type="predicted"/>
<feature type="domain" description="N-sulphoglucosamine sulphohydrolase C-terminal" evidence="1">
    <location>
        <begin position="357"/>
        <end position="509"/>
    </location>
</feature>
<dbReference type="Gene3D" id="3.40.720.10">
    <property type="entry name" value="Alkaline Phosphatase, subunit A"/>
    <property type="match status" value="1"/>
</dbReference>
<dbReference type="EMBL" id="JACBAZ010000013">
    <property type="protein sequence ID" value="NWK57496.1"/>
    <property type="molecule type" value="Genomic_DNA"/>
</dbReference>
<keyword evidence="3" id="KW-1185">Reference proteome</keyword>
<dbReference type="RefSeq" id="WP_178934642.1">
    <property type="nucleotide sequence ID" value="NZ_JACBAZ010000013.1"/>
</dbReference>
<comment type="caution">
    <text evidence="2">The sequence shown here is derived from an EMBL/GenBank/DDBJ whole genome shotgun (WGS) entry which is preliminary data.</text>
</comment>
<organism evidence="2 3">
    <name type="scientific">Oceaniferula marina</name>
    <dbReference type="NCBI Taxonomy" id="2748318"/>
    <lineage>
        <taxon>Bacteria</taxon>
        <taxon>Pseudomonadati</taxon>
        <taxon>Verrucomicrobiota</taxon>
        <taxon>Verrucomicrobiia</taxon>
        <taxon>Verrucomicrobiales</taxon>
        <taxon>Verrucomicrobiaceae</taxon>
        <taxon>Oceaniferula</taxon>
    </lineage>
</organism>